<keyword evidence="1" id="KW-0812">Transmembrane</keyword>
<evidence type="ECO:0008006" key="4">
    <source>
        <dbReference type="Google" id="ProtNLM"/>
    </source>
</evidence>
<name>A0A9Q0YBQ9_HOLLE</name>
<dbReference type="AlphaFoldDB" id="A0A9Q0YBQ9"/>
<keyword evidence="1" id="KW-0472">Membrane</keyword>
<comment type="caution">
    <text evidence="2">The sequence shown here is derived from an EMBL/GenBank/DDBJ whole genome shotgun (WGS) entry which is preliminary data.</text>
</comment>
<dbReference type="Proteomes" id="UP001152320">
    <property type="component" value="Unassembled WGS sequence"/>
</dbReference>
<sequence length="117" mass="13587">MFVYIYIYIVYIFYCTICNSGNYVGETGTAFRSRFNNHKKSIRDNLRFPSGGTFNLPNHSLENLKCIPLGSNFSSSALRKGNEIEWILRINSFVQGINKDLGVTFWFYHLFMLSFIS</sequence>
<evidence type="ECO:0000313" key="3">
    <source>
        <dbReference type="Proteomes" id="UP001152320"/>
    </source>
</evidence>
<feature type="transmembrane region" description="Helical" evidence="1">
    <location>
        <begin position="6"/>
        <end position="25"/>
    </location>
</feature>
<organism evidence="2 3">
    <name type="scientific">Holothuria leucospilota</name>
    <name type="common">Black long sea cucumber</name>
    <name type="synonym">Mertensiothuria leucospilota</name>
    <dbReference type="NCBI Taxonomy" id="206669"/>
    <lineage>
        <taxon>Eukaryota</taxon>
        <taxon>Metazoa</taxon>
        <taxon>Echinodermata</taxon>
        <taxon>Eleutherozoa</taxon>
        <taxon>Echinozoa</taxon>
        <taxon>Holothuroidea</taxon>
        <taxon>Aspidochirotacea</taxon>
        <taxon>Aspidochirotida</taxon>
        <taxon>Holothuriidae</taxon>
        <taxon>Holothuria</taxon>
    </lineage>
</organism>
<protein>
    <recommendedName>
        <fullName evidence="4">GIY-YIG domain-containing protein</fullName>
    </recommendedName>
</protein>
<evidence type="ECO:0000256" key="1">
    <source>
        <dbReference type="SAM" id="Phobius"/>
    </source>
</evidence>
<proteinExistence type="predicted"/>
<gene>
    <name evidence="2" type="ORF">HOLleu_42337</name>
</gene>
<accession>A0A9Q0YBQ9</accession>
<dbReference type="EMBL" id="JAIZAY010000057">
    <property type="protein sequence ID" value="KAJ8019210.1"/>
    <property type="molecule type" value="Genomic_DNA"/>
</dbReference>
<reference evidence="2" key="1">
    <citation type="submission" date="2021-10" db="EMBL/GenBank/DDBJ databases">
        <title>Tropical sea cucumber genome reveals ecological adaptation and Cuvierian tubules defense mechanism.</title>
        <authorList>
            <person name="Chen T."/>
        </authorList>
    </citation>
    <scope>NUCLEOTIDE SEQUENCE</scope>
    <source>
        <strain evidence="2">Nanhai2018</strain>
        <tissue evidence="2">Muscle</tissue>
    </source>
</reference>
<evidence type="ECO:0000313" key="2">
    <source>
        <dbReference type="EMBL" id="KAJ8019210.1"/>
    </source>
</evidence>
<keyword evidence="3" id="KW-1185">Reference proteome</keyword>
<keyword evidence="1" id="KW-1133">Transmembrane helix</keyword>